<evidence type="ECO:0000256" key="2">
    <source>
        <dbReference type="ARBA" id="ARBA00022679"/>
    </source>
</evidence>
<feature type="domain" description="Carbohydrate kinase FGGY C-terminal" evidence="6">
    <location>
        <begin position="297"/>
        <end position="453"/>
    </location>
</feature>
<dbReference type="GO" id="GO:0016773">
    <property type="term" value="F:phosphotransferase activity, alcohol group as acceptor"/>
    <property type="evidence" value="ECO:0007669"/>
    <property type="project" value="InterPro"/>
</dbReference>
<dbReference type="InterPro" id="IPR018485">
    <property type="entry name" value="FGGY_C"/>
</dbReference>
<evidence type="ECO:0008006" key="9">
    <source>
        <dbReference type="Google" id="ProtNLM"/>
    </source>
</evidence>
<feature type="domain" description="Carbohydrate kinase FGGY N-terminal" evidence="5">
    <location>
        <begin position="6"/>
        <end position="258"/>
    </location>
</feature>
<organism evidence="7 8">
    <name type="scientific">Szabonella alba</name>
    <dbReference type="NCBI Taxonomy" id="2804194"/>
    <lineage>
        <taxon>Bacteria</taxon>
        <taxon>Pseudomonadati</taxon>
        <taxon>Pseudomonadota</taxon>
        <taxon>Alphaproteobacteria</taxon>
        <taxon>Rhodobacterales</taxon>
        <taxon>Paracoccaceae</taxon>
        <taxon>Szabonella</taxon>
    </lineage>
</organism>
<reference evidence="7" key="1">
    <citation type="submission" date="2021-01" db="EMBL/GenBank/DDBJ databases">
        <title>Tabrizicola alba sp. nov. a motile alkaliphilic bacterium isolated from a soda lake.</title>
        <authorList>
            <person name="Szuroczki S."/>
            <person name="Abbaszade G."/>
            <person name="Schumann P."/>
            <person name="Toth E."/>
        </authorList>
    </citation>
    <scope>NUCLEOTIDE SEQUENCE</scope>
    <source>
        <strain evidence="7">DMG-N-6</strain>
    </source>
</reference>
<dbReference type="SUPFAM" id="SSF53067">
    <property type="entry name" value="Actin-like ATPase domain"/>
    <property type="match status" value="2"/>
</dbReference>
<evidence type="ECO:0000256" key="3">
    <source>
        <dbReference type="ARBA" id="ARBA00022777"/>
    </source>
</evidence>
<dbReference type="AlphaFoldDB" id="A0A8K0V8Q1"/>
<evidence type="ECO:0000256" key="1">
    <source>
        <dbReference type="ARBA" id="ARBA00009156"/>
    </source>
</evidence>
<dbReference type="PIRSF" id="PIRSF000538">
    <property type="entry name" value="GlpK"/>
    <property type="match status" value="1"/>
</dbReference>
<dbReference type="GO" id="GO:0016301">
    <property type="term" value="F:kinase activity"/>
    <property type="evidence" value="ECO:0007669"/>
    <property type="project" value="UniProtKB-KW"/>
</dbReference>
<dbReference type="EMBL" id="JAESVN010000003">
    <property type="protein sequence ID" value="MBL4917408.1"/>
    <property type="molecule type" value="Genomic_DNA"/>
</dbReference>
<dbReference type="RefSeq" id="WP_202688322.1">
    <property type="nucleotide sequence ID" value="NZ_JAESVN010000003.1"/>
</dbReference>
<dbReference type="InterPro" id="IPR050406">
    <property type="entry name" value="FGGY_Carb_Kinase"/>
</dbReference>
<comment type="caution">
    <text evidence="7">The sequence shown here is derived from an EMBL/GenBank/DDBJ whole genome shotgun (WGS) entry which is preliminary data.</text>
</comment>
<dbReference type="PANTHER" id="PTHR43095:SF5">
    <property type="entry name" value="XYLULOSE KINASE"/>
    <property type="match status" value="1"/>
</dbReference>
<dbReference type="GO" id="GO:0005975">
    <property type="term" value="P:carbohydrate metabolic process"/>
    <property type="evidence" value="ECO:0007669"/>
    <property type="project" value="InterPro"/>
</dbReference>
<evidence type="ECO:0000256" key="4">
    <source>
        <dbReference type="RuleBase" id="RU003733"/>
    </source>
</evidence>
<dbReference type="PROSITE" id="PS00445">
    <property type="entry name" value="FGGY_KINASES_2"/>
    <property type="match status" value="1"/>
</dbReference>
<dbReference type="InterPro" id="IPR000577">
    <property type="entry name" value="Carb_kinase_FGGY"/>
</dbReference>
<dbReference type="Proteomes" id="UP000648908">
    <property type="component" value="Unassembled WGS sequence"/>
</dbReference>
<sequence>MTAPTWLGLDLGTSSLKAVLTDSAGQVLAEASAPYPTLRPAIGWSEQDPAEWCRALRDCIADLQASAPDALDRLAAIGFCSAAHLPVLLDDAGAVIRPAILWSDQRSSDEVAELQARHGDHIRRVTCNAPSCTWTLPQLMWVRRHEPEAISRVTMLLSSKDYLIWLLTGQMQMDLTSAVATLMHRGDLHCGPVTGAGSGDRSGAGWDHDLAALAGLPPQALPPVTAPSTIVGKTGGGRDLFGLPRGVPVVSGGLDSAAEITACAGRAEATPPILRIGSSAAILVPGPAAARPGLLCYPQAPGPGHFHQAGTNSGAVALQWARALWGGLSHAETDTEVAATPPGADGMLFHPYLQGERAPYWNPDMRGSFSGLHGGHGRGHFLRAVMEGVAYSLRDCIARLDLPLPPGRAMRLAGGVTRGSIWPQILSDVLNRPLELVDHGESALGAAFLAIAALQGDTALPQVTIRATFRPDPDRTAIHDAAFARYRNLAGQIDRSSRNAPQG</sequence>
<dbReference type="Pfam" id="PF02782">
    <property type="entry name" value="FGGY_C"/>
    <property type="match status" value="1"/>
</dbReference>
<dbReference type="PANTHER" id="PTHR43095">
    <property type="entry name" value="SUGAR KINASE"/>
    <property type="match status" value="1"/>
</dbReference>
<proteinExistence type="inferred from homology"/>
<evidence type="ECO:0000313" key="7">
    <source>
        <dbReference type="EMBL" id="MBL4917408.1"/>
    </source>
</evidence>
<dbReference type="InterPro" id="IPR018484">
    <property type="entry name" value="FGGY_N"/>
</dbReference>
<evidence type="ECO:0000259" key="5">
    <source>
        <dbReference type="Pfam" id="PF00370"/>
    </source>
</evidence>
<comment type="similarity">
    <text evidence="1 4">Belongs to the FGGY kinase family.</text>
</comment>
<dbReference type="InterPro" id="IPR043129">
    <property type="entry name" value="ATPase_NBD"/>
</dbReference>
<keyword evidence="3 4" id="KW-0418">Kinase</keyword>
<dbReference type="CDD" id="cd07808">
    <property type="entry name" value="ASKHA_NBD_FGGY_EcXK-like"/>
    <property type="match status" value="1"/>
</dbReference>
<keyword evidence="8" id="KW-1185">Reference proteome</keyword>
<dbReference type="Pfam" id="PF00370">
    <property type="entry name" value="FGGY_N"/>
    <property type="match status" value="1"/>
</dbReference>
<evidence type="ECO:0000313" key="8">
    <source>
        <dbReference type="Proteomes" id="UP000648908"/>
    </source>
</evidence>
<name>A0A8K0V8Q1_9RHOB</name>
<dbReference type="InterPro" id="IPR018483">
    <property type="entry name" value="Carb_kinase_FGGY_CS"/>
</dbReference>
<dbReference type="Gene3D" id="3.30.420.40">
    <property type="match status" value="2"/>
</dbReference>
<gene>
    <name evidence="7" type="ORF">JL811_09255</name>
</gene>
<protein>
    <recommendedName>
        <fullName evidence="9">Xylulokinase</fullName>
    </recommendedName>
</protein>
<evidence type="ECO:0000259" key="6">
    <source>
        <dbReference type="Pfam" id="PF02782"/>
    </source>
</evidence>
<keyword evidence="2 4" id="KW-0808">Transferase</keyword>
<accession>A0A8K0V8Q1</accession>